<dbReference type="Gene3D" id="3.90.220.20">
    <property type="entry name" value="DNA methylase specificity domains"/>
    <property type="match status" value="1"/>
</dbReference>
<dbReference type="InterPro" id="IPR044946">
    <property type="entry name" value="Restrct_endonuc_typeI_TRD_sf"/>
</dbReference>
<dbReference type="AlphaFoldDB" id="A0A0U5F7Q2"/>
<reference evidence="4 6" key="3">
    <citation type="journal article" date="2020" name="Int. J. Syst. Evol. Microbiol.">
        <title>Novel acetic acid bacteria from cider fermentations: Acetobacter conturbans sp. nov. and Acetobacter fallax sp. nov.</title>
        <authorList>
            <person name="Sombolestani A.S."/>
            <person name="Cleenwerck I."/>
            <person name="Cnockaert M."/>
            <person name="Borremans W."/>
            <person name="Wieme A.D."/>
            <person name="De Vuyst L."/>
            <person name="Vandamme P."/>
        </authorList>
    </citation>
    <scope>NUCLEOTIDE SEQUENCE [LARGE SCALE GENOMIC DNA]</scope>
    <source>
        <strain evidence="4 6">LMG 23848</strain>
    </source>
</reference>
<dbReference type="Proteomes" id="UP000068250">
    <property type="component" value="Plasmid 2P"/>
</dbReference>
<dbReference type="SUPFAM" id="SSF116734">
    <property type="entry name" value="DNA methylase specificity domain"/>
    <property type="match status" value="1"/>
</dbReference>
<dbReference type="OrthoDB" id="5465337at2"/>
<geneLocation type="plasmid" evidence="5">
    <name>2P</name>
</geneLocation>
<keyword evidence="4" id="KW-0255">Endonuclease</keyword>
<sequence>MTKVVHVQKTSISALCAVSTGWSFRGRIDPTDGAKTAVVQMRDTAPSGVNWASCVRTEVAGRREPDWLRPGDILFPARGNVSLAVLIDARIGSLQAVAAPHFFVLRVVRPDVLPAWLVWWLNQDPAQRYLEQQAQSSTLVRNIARPALESVPVALPPLSRQEQIVELACAMQREEALLQRLRQDNQQIMTGLARDLLAG</sequence>
<dbReference type="EMBL" id="WOTE01000012">
    <property type="protein sequence ID" value="NHO40465.1"/>
    <property type="molecule type" value="Genomic_DNA"/>
</dbReference>
<keyword evidence="1" id="KW-0680">Restriction system</keyword>
<evidence type="ECO:0000313" key="5">
    <source>
        <dbReference type="Proteomes" id="UP000068250"/>
    </source>
</evidence>
<organism evidence="3 5">
    <name type="scientific">Acetobacter ghanensis</name>
    <dbReference type="NCBI Taxonomy" id="431306"/>
    <lineage>
        <taxon>Bacteria</taxon>
        <taxon>Pseudomonadati</taxon>
        <taxon>Pseudomonadota</taxon>
        <taxon>Alphaproteobacteria</taxon>
        <taxon>Acetobacterales</taxon>
        <taxon>Acetobacteraceae</taxon>
        <taxon>Acetobacter</taxon>
    </lineage>
</organism>
<dbReference type="PATRIC" id="fig|431306.5.peg.2927"/>
<protein>
    <submittedName>
        <fullName evidence="4">Restriction endonuclease subunit S</fullName>
    </submittedName>
</protein>
<keyword evidence="4" id="KW-0540">Nuclease</keyword>
<keyword evidence="4" id="KW-0378">Hydrolase</keyword>
<dbReference type="EMBL" id="LN609304">
    <property type="protein sequence ID" value="CEF57485.1"/>
    <property type="molecule type" value="Genomic_DNA"/>
</dbReference>
<dbReference type="GO" id="GO:0003677">
    <property type="term" value="F:DNA binding"/>
    <property type="evidence" value="ECO:0007669"/>
    <property type="project" value="UniProtKB-KW"/>
</dbReference>
<evidence type="ECO:0000256" key="2">
    <source>
        <dbReference type="ARBA" id="ARBA00023125"/>
    </source>
</evidence>
<keyword evidence="6" id="KW-1185">Reference proteome</keyword>
<accession>A0A0U5F7Q2</accession>
<name>A0A0U5F7Q2_9PROT</name>
<reference evidence="3" key="1">
    <citation type="submission" date="2014-09" db="EMBL/GenBank/DDBJ databases">
        <authorList>
            <person name="Magalhaes I.L.F."/>
            <person name="Oliveira U."/>
            <person name="Santos F.R."/>
            <person name="Vidigal T.H.D.A."/>
            <person name="Brescovit A.D."/>
            <person name="Santos A.J."/>
        </authorList>
    </citation>
    <scope>NUCLEOTIDE SEQUENCE</scope>
    <source>
        <strain evidence="3">LMG 23848T</strain>
    </source>
</reference>
<evidence type="ECO:0000313" key="4">
    <source>
        <dbReference type="EMBL" id="NHO40465.1"/>
    </source>
</evidence>
<dbReference type="Proteomes" id="UP000657200">
    <property type="component" value="Unassembled WGS sequence"/>
</dbReference>
<dbReference type="GO" id="GO:0009307">
    <property type="term" value="P:DNA restriction-modification system"/>
    <property type="evidence" value="ECO:0007669"/>
    <property type="project" value="UniProtKB-KW"/>
</dbReference>
<dbReference type="GO" id="GO:0004519">
    <property type="term" value="F:endonuclease activity"/>
    <property type="evidence" value="ECO:0007669"/>
    <property type="project" value="UniProtKB-KW"/>
</dbReference>
<proteinExistence type="predicted"/>
<evidence type="ECO:0000313" key="6">
    <source>
        <dbReference type="Proteomes" id="UP000657200"/>
    </source>
</evidence>
<evidence type="ECO:0000313" key="3">
    <source>
        <dbReference type="EMBL" id="CEF57485.1"/>
    </source>
</evidence>
<reference evidence="5" key="2">
    <citation type="submission" date="2014-09" db="EMBL/GenBank/DDBJ databases">
        <authorList>
            <person name="Illeghems K.G."/>
        </authorList>
    </citation>
    <scope>NUCLEOTIDE SEQUENCE [LARGE SCALE GENOMIC DNA]</scope>
    <source>
        <strain evidence="5">LMG 23848T</strain>
        <plasmid evidence="5">2P</plasmid>
    </source>
</reference>
<dbReference type="RefSeq" id="WP_059025023.1">
    <property type="nucleotide sequence ID" value="NZ_LN609304.1"/>
</dbReference>
<gene>
    <name evidence="3" type="ORF">AGA_2P1</name>
    <name evidence="4" type="ORF">GOB80_12420</name>
</gene>
<keyword evidence="2" id="KW-0238">DNA-binding</keyword>
<evidence type="ECO:0000256" key="1">
    <source>
        <dbReference type="ARBA" id="ARBA00022747"/>
    </source>
</evidence>